<feature type="compositionally biased region" description="Basic and acidic residues" evidence="1">
    <location>
        <begin position="355"/>
        <end position="365"/>
    </location>
</feature>
<name>A0ABR0F3U8_ZASCE</name>
<protein>
    <recommendedName>
        <fullName evidence="4">Homeobox domain-containing protein</fullName>
    </recommendedName>
</protein>
<feature type="compositionally biased region" description="Low complexity" evidence="1">
    <location>
        <begin position="330"/>
        <end position="343"/>
    </location>
</feature>
<accession>A0ABR0F3U8</accession>
<keyword evidence="3" id="KW-1185">Reference proteome</keyword>
<feature type="compositionally biased region" description="Polar residues" evidence="1">
    <location>
        <begin position="272"/>
        <end position="286"/>
    </location>
</feature>
<feature type="region of interest" description="Disordered" evidence="1">
    <location>
        <begin position="187"/>
        <end position="365"/>
    </location>
</feature>
<proteinExistence type="predicted"/>
<gene>
    <name evidence="2" type="ORF">PRZ48_002301</name>
</gene>
<dbReference type="Proteomes" id="UP001305779">
    <property type="component" value="Unassembled WGS sequence"/>
</dbReference>
<evidence type="ECO:0000256" key="1">
    <source>
        <dbReference type="SAM" id="MobiDB-lite"/>
    </source>
</evidence>
<evidence type="ECO:0000313" key="3">
    <source>
        <dbReference type="Proteomes" id="UP001305779"/>
    </source>
</evidence>
<dbReference type="EMBL" id="JAXOVC010000001">
    <property type="protein sequence ID" value="KAK4508562.1"/>
    <property type="molecule type" value="Genomic_DNA"/>
</dbReference>
<evidence type="ECO:0008006" key="4">
    <source>
        <dbReference type="Google" id="ProtNLM"/>
    </source>
</evidence>
<reference evidence="2 3" key="1">
    <citation type="journal article" date="2023" name="G3 (Bethesda)">
        <title>A chromosome-level genome assembly of Zasmidium syzygii isolated from banana leaves.</title>
        <authorList>
            <person name="van Westerhoven A.C."/>
            <person name="Mehrabi R."/>
            <person name="Talebi R."/>
            <person name="Steentjes M.B.F."/>
            <person name="Corcolon B."/>
            <person name="Chong P.A."/>
            <person name="Kema G.H.J."/>
            <person name="Seidl M.F."/>
        </authorList>
    </citation>
    <scope>NUCLEOTIDE SEQUENCE [LARGE SCALE GENOMIC DNA]</scope>
    <source>
        <strain evidence="2 3">P124</strain>
    </source>
</reference>
<sequence length="365" mass="39923">MQRATYLAQLYESVSSIPPDIQQCLLTIAQYGCDADQVKRWYNLVRSHFGVGDVESPTALSHQTPRPIARAGERKIEPSLAGGMKTEMPVTPDLRSQSQFSDPAMWTTPPLQLANHGHFTGLGDISGTVAPQPVENLFDPSTPLPQNVVFTGHGLMPAPEGFSSESFSSDFMARSPSMPLLESFDETPQTVAADLSPRPKTIAPSSILKSSPKQAKPARKRRKLAQKETPSKVESGTMEPPPRPRRPSVPFRSNEQHVGHLQTPETPGPDNKQATASDSSITQSASRYRPLPQVPVQGSPSPFEDLYIPGQLHQPSLDFFPSIAQPPTPASQRRASTTAQTTAEQNEQPPLYRSPYRDAEHVSFC</sequence>
<organism evidence="2 3">
    <name type="scientific">Zasmidium cellare</name>
    <name type="common">Wine cellar mold</name>
    <name type="synonym">Racodium cellare</name>
    <dbReference type="NCBI Taxonomy" id="395010"/>
    <lineage>
        <taxon>Eukaryota</taxon>
        <taxon>Fungi</taxon>
        <taxon>Dikarya</taxon>
        <taxon>Ascomycota</taxon>
        <taxon>Pezizomycotina</taxon>
        <taxon>Dothideomycetes</taxon>
        <taxon>Dothideomycetidae</taxon>
        <taxon>Mycosphaerellales</taxon>
        <taxon>Mycosphaerellaceae</taxon>
        <taxon>Zasmidium</taxon>
    </lineage>
</organism>
<evidence type="ECO:0000313" key="2">
    <source>
        <dbReference type="EMBL" id="KAK4508562.1"/>
    </source>
</evidence>
<comment type="caution">
    <text evidence="2">The sequence shown here is derived from an EMBL/GenBank/DDBJ whole genome shotgun (WGS) entry which is preliminary data.</text>
</comment>